<feature type="transmembrane region" description="Helical" evidence="1">
    <location>
        <begin position="126"/>
        <end position="145"/>
    </location>
</feature>
<dbReference type="Gene3D" id="3.10.620.30">
    <property type="match status" value="1"/>
</dbReference>
<feature type="domain" description="Transglutaminase-like" evidence="2">
    <location>
        <begin position="391"/>
        <end position="463"/>
    </location>
</feature>
<organism evidence="3 4">
    <name type="scientific">Gulbenkiania indica</name>
    <dbReference type="NCBI Taxonomy" id="375574"/>
    <lineage>
        <taxon>Bacteria</taxon>
        <taxon>Pseudomonadati</taxon>
        <taxon>Pseudomonadota</taxon>
        <taxon>Betaproteobacteria</taxon>
        <taxon>Neisseriales</taxon>
        <taxon>Chromobacteriaceae</taxon>
        <taxon>Gulbenkiania</taxon>
    </lineage>
</organism>
<evidence type="ECO:0000313" key="4">
    <source>
        <dbReference type="Proteomes" id="UP000243535"/>
    </source>
</evidence>
<protein>
    <recommendedName>
        <fullName evidence="2">Transglutaminase-like domain-containing protein</fullName>
    </recommendedName>
</protein>
<dbReference type="PANTHER" id="PTHR42736:SF1">
    <property type="entry name" value="PROTEIN-GLUTAMINE GAMMA-GLUTAMYLTRANSFERASE"/>
    <property type="match status" value="1"/>
</dbReference>
<dbReference type="SUPFAM" id="SSF54001">
    <property type="entry name" value="Cysteine proteinases"/>
    <property type="match status" value="1"/>
</dbReference>
<dbReference type="Pfam" id="PF01841">
    <property type="entry name" value="Transglut_core"/>
    <property type="match status" value="1"/>
</dbReference>
<reference evidence="4" key="1">
    <citation type="submission" date="2015-08" db="EMBL/GenBank/DDBJ databases">
        <authorList>
            <person name="Varghese N."/>
        </authorList>
    </citation>
    <scope>NUCLEOTIDE SEQUENCE [LARGE SCALE GENOMIC DNA]</scope>
    <source>
        <strain evidence="4">DSM 17901</strain>
    </source>
</reference>
<dbReference type="Pfam" id="PF13559">
    <property type="entry name" value="DUF4129"/>
    <property type="match status" value="1"/>
</dbReference>
<dbReference type="InterPro" id="IPR021878">
    <property type="entry name" value="TgpA_N"/>
</dbReference>
<evidence type="ECO:0000259" key="2">
    <source>
        <dbReference type="SMART" id="SM00460"/>
    </source>
</evidence>
<dbReference type="Pfam" id="PF11992">
    <property type="entry name" value="TgpA_N"/>
    <property type="match status" value="1"/>
</dbReference>
<dbReference type="InterPro" id="IPR052901">
    <property type="entry name" value="Bact_TGase-like"/>
</dbReference>
<keyword evidence="4" id="KW-1185">Reference proteome</keyword>
<evidence type="ECO:0000256" key="1">
    <source>
        <dbReference type="SAM" id="Phobius"/>
    </source>
</evidence>
<feature type="transmembrane region" description="Helical" evidence="1">
    <location>
        <begin position="53"/>
        <end position="71"/>
    </location>
</feature>
<feature type="transmembrane region" description="Helical" evidence="1">
    <location>
        <begin position="157"/>
        <end position="177"/>
    </location>
</feature>
<feature type="transmembrane region" description="Helical" evidence="1">
    <location>
        <begin position="12"/>
        <end position="41"/>
    </location>
</feature>
<dbReference type="OrthoDB" id="9804872at2"/>
<keyword evidence="1" id="KW-1133">Transmembrane helix</keyword>
<gene>
    <name evidence="3" type="ORF">Ga0061063_2766</name>
</gene>
<dbReference type="STRING" id="375574.GCA_001418035_02538"/>
<dbReference type="EMBL" id="CYHA01000009">
    <property type="protein sequence ID" value="CUA86699.1"/>
    <property type="molecule type" value="Genomic_DNA"/>
</dbReference>
<dbReference type="RefSeq" id="WP_055434469.1">
    <property type="nucleotide sequence ID" value="NZ_CYHA01000009.1"/>
</dbReference>
<name>A0A0K6H730_9NEIS</name>
<dbReference type="PANTHER" id="PTHR42736">
    <property type="entry name" value="PROTEIN-GLUTAMINE GAMMA-GLUTAMYLTRANSFERASE"/>
    <property type="match status" value="1"/>
</dbReference>
<sequence length="649" mass="72133">MNADAGRRVLPVLLALLLVVTPLAWYLPFWVTGVFAGLVLIRAALVWQRRPLPPRWLLVLALLVPVGFLWLTLKTLVGREGGVALLVLLAGFKALETGGLRDWRVLLALGFFLAAMPLLFDQSPAAAVWLVVSLVALTWAMARLAGNPPRAGWRQTATALGLSLPLMLVLFFIMPRLSGPLWSMPPSRQTAVTGLADDMAPGSISRIIPANTPVFNVVFDGAPPARRDFYWRVRVFDRFDGVRWYEAGTIREETLQLLGGQPYRYRITVKPERRRLPVLDYPAENAPDPAQLQPGLTWSSRRSTAEETIRLPAEGRSGARLAEALDPARLAHYLQLPPGNPQARALAARLRQRSADDRILLRGLLDTYRSQPFRYTLTPPALQGQIVDGFLFGSRQGFCEHFAGSLAFLARAAGLPARVVVGYQGGRFNPDGGFWQVRSADAHAWVEVWLPSEEAWLRVDPTATVSPDRIAAGAESALPVLQPTVPVIGGAPPAWLGRWRQMAEAWSFRWQQWVVGYDADRQRQLFRRLGLGDEVSAPVVLRGLAVGMLLGMVPLLWWWRRRPVADPLASGWIAVRRRLRRAGIALAPSDGPQDVLGKAAGLAEADRIELEALTQHYIDWRYRGKPASAAEIRTWLRAVRRFRPRQRAA</sequence>
<evidence type="ECO:0000313" key="3">
    <source>
        <dbReference type="EMBL" id="CUA86699.1"/>
    </source>
</evidence>
<accession>A0A0K6H730</accession>
<feature type="transmembrane region" description="Helical" evidence="1">
    <location>
        <begin position="102"/>
        <end position="120"/>
    </location>
</feature>
<dbReference type="InterPro" id="IPR025403">
    <property type="entry name" value="TgpA-like_C"/>
</dbReference>
<dbReference type="SMART" id="SM00460">
    <property type="entry name" value="TGc"/>
    <property type="match status" value="1"/>
</dbReference>
<proteinExistence type="predicted"/>
<dbReference type="AlphaFoldDB" id="A0A0K6H730"/>
<dbReference type="Proteomes" id="UP000243535">
    <property type="component" value="Unassembled WGS sequence"/>
</dbReference>
<dbReference type="InterPro" id="IPR002931">
    <property type="entry name" value="Transglutaminase-like"/>
</dbReference>
<keyword evidence="1" id="KW-0472">Membrane</keyword>
<dbReference type="InterPro" id="IPR038765">
    <property type="entry name" value="Papain-like_cys_pep_sf"/>
</dbReference>
<keyword evidence="1" id="KW-0812">Transmembrane</keyword>